<accession>A0AAN6K4E6</accession>
<gene>
    <name evidence="7" type="ORF">LTR91_021883</name>
</gene>
<evidence type="ECO:0000256" key="5">
    <source>
        <dbReference type="ARBA" id="ARBA00023136"/>
    </source>
</evidence>
<dbReference type="AlphaFoldDB" id="A0AAN6K4E6"/>
<evidence type="ECO:0000313" key="8">
    <source>
        <dbReference type="Proteomes" id="UP001175353"/>
    </source>
</evidence>
<dbReference type="Gene3D" id="1.20.1740.10">
    <property type="entry name" value="Amino acid/polyamine transporter I"/>
    <property type="match status" value="1"/>
</dbReference>
<dbReference type="EMBL" id="JAUJLE010000406">
    <property type="protein sequence ID" value="KAK0957395.1"/>
    <property type="molecule type" value="Genomic_DNA"/>
</dbReference>
<comment type="subcellular location">
    <subcellularLocation>
        <location evidence="1">Membrane</location>
        <topology evidence="1">Multi-pass membrane protein</topology>
    </subcellularLocation>
</comment>
<feature type="transmembrane region" description="Helical" evidence="6">
    <location>
        <begin position="467"/>
        <end position="486"/>
    </location>
</feature>
<organism evidence="7 8">
    <name type="scientific">Friedmanniomyces endolithicus</name>
    <dbReference type="NCBI Taxonomy" id="329885"/>
    <lineage>
        <taxon>Eukaryota</taxon>
        <taxon>Fungi</taxon>
        <taxon>Dikarya</taxon>
        <taxon>Ascomycota</taxon>
        <taxon>Pezizomycotina</taxon>
        <taxon>Dothideomycetes</taxon>
        <taxon>Dothideomycetidae</taxon>
        <taxon>Mycosphaerellales</taxon>
        <taxon>Teratosphaeriaceae</taxon>
        <taxon>Friedmanniomyces</taxon>
    </lineage>
</organism>
<dbReference type="InterPro" id="IPR002293">
    <property type="entry name" value="AA/rel_permease1"/>
</dbReference>
<feature type="transmembrane region" description="Helical" evidence="6">
    <location>
        <begin position="50"/>
        <end position="70"/>
    </location>
</feature>
<evidence type="ECO:0000256" key="1">
    <source>
        <dbReference type="ARBA" id="ARBA00004141"/>
    </source>
</evidence>
<comment type="caution">
    <text evidence="7">The sequence shown here is derived from an EMBL/GenBank/DDBJ whole genome shotgun (WGS) entry which is preliminary data.</text>
</comment>
<feature type="transmembrane region" description="Helical" evidence="6">
    <location>
        <begin position="82"/>
        <end position="102"/>
    </location>
</feature>
<evidence type="ECO:0000256" key="2">
    <source>
        <dbReference type="ARBA" id="ARBA00022448"/>
    </source>
</evidence>
<dbReference type="Pfam" id="PF13520">
    <property type="entry name" value="AA_permease_2"/>
    <property type="match status" value="1"/>
</dbReference>
<dbReference type="PIRSF" id="PIRSF006060">
    <property type="entry name" value="AA_transporter"/>
    <property type="match status" value="1"/>
</dbReference>
<sequence>MEPEEYHGKNGVLDAVNEIPGAQSRYNNTTDRSDMDRLGNKQELKRSFRLISIFSFMCVVMSTWVFVINASTSGLAAGGTGGFIAVYIGSSFAYFTVVLSLAEMASIAPTAGGQAGQTNSVHQIQSLTGRTVSLDVRVCPSPGAEIHEAGWLLTLSWLCGVTSGMFLTGQMVQGAILITNETFNAQPYQVWCLVFAFAASGLFLNTVGARYLALMEVFVAVFLVLGYVVNIIVLWVMSPKNSTSEVFGSFDNGNGWSSTGFGILTAQTAALYLILGSDGAAHMAEETQDASVNVPRGMISSYLIGTTSGLVMVITFCFCFTTDDLSSATGFAFMEIYRTATGSNGATLALTAILIILTFFSATNFVASASRQLYAFARDGGLPFSAQIAKVSSRLNIPVLACIIAFAFVVLISLIALGSSVAFFAIISLQLIALFFTYVVAIGTLIYRRLRGPPLPEHRWSLGRAGLTTNIFAFMYGLFALAFIVLPSTPTVTGATMNWGPVMFAGVMIFALLYYFAGGHKTYLGPVKLVKDEGGWAR</sequence>
<dbReference type="GO" id="GO:0022857">
    <property type="term" value="F:transmembrane transporter activity"/>
    <property type="evidence" value="ECO:0007669"/>
    <property type="project" value="InterPro"/>
</dbReference>
<feature type="transmembrane region" description="Helical" evidence="6">
    <location>
        <begin position="423"/>
        <end position="447"/>
    </location>
</feature>
<feature type="transmembrane region" description="Helical" evidence="6">
    <location>
        <begin position="149"/>
        <end position="168"/>
    </location>
</feature>
<keyword evidence="8" id="KW-1185">Reference proteome</keyword>
<evidence type="ECO:0000256" key="4">
    <source>
        <dbReference type="ARBA" id="ARBA00022989"/>
    </source>
</evidence>
<dbReference type="Proteomes" id="UP001175353">
    <property type="component" value="Unassembled WGS sequence"/>
</dbReference>
<keyword evidence="3 6" id="KW-0812">Transmembrane</keyword>
<evidence type="ECO:0008006" key="9">
    <source>
        <dbReference type="Google" id="ProtNLM"/>
    </source>
</evidence>
<keyword evidence="5 6" id="KW-0472">Membrane</keyword>
<evidence type="ECO:0000256" key="3">
    <source>
        <dbReference type="ARBA" id="ARBA00022692"/>
    </source>
</evidence>
<evidence type="ECO:0000313" key="7">
    <source>
        <dbReference type="EMBL" id="KAK0957395.1"/>
    </source>
</evidence>
<reference evidence="7" key="1">
    <citation type="submission" date="2023-06" db="EMBL/GenBank/DDBJ databases">
        <title>Black Yeasts Isolated from many extreme environments.</title>
        <authorList>
            <person name="Coleine C."/>
            <person name="Stajich J.E."/>
            <person name="Selbmann L."/>
        </authorList>
    </citation>
    <scope>NUCLEOTIDE SEQUENCE</scope>
    <source>
        <strain evidence="7">CCFEE 5200</strain>
    </source>
</reference>
<keyword evidence="4 6" id="KW-1133">Transmembrane helix</keyword>
<dbReference type="PANTHER" id="PTHR45649">
    <property type="entry name" value="AMINO-ACID PERMEASE BAT1"/>
    <property type="match status" value="1"/>
</dbReference>
<dbReference type="GO" id="GO:0016020">
    <property type="term" value="C:membrane"/>
    <property type="evidence" value="ECO:0007669"/>
    <property type="project" value="UniProtKB-SubCell"/>
</dbReference>
<dbReference type="PANTHER" id="PTHR45649:SF14">
    <property type="entry name" value="GABA PERMEASE"/>
    <property type="match status" value="1"/>
</dbReference>
<feature type="transmembrane region" description="Helical" evidence="6">
    <location>
        <begin position="395"/>
        <end position="417"/>
    </location>
</feature>
<name>A0AAN6K4E6_9PEZI</name>
<keyword evidence="2" id="KW-0813">Transport</keyword>
<feature type="transmembrane region" description="Helical" evidence="6">
    <location>
        <begin position="302"/>
        <end position="323"/>
    </location>
</feature>
<feature type="transmembrane region" description="Helical" evidence="6">
    <location>
        <begin position="343"/>
        <end position="367"/>
    </location>
</feature>
<feature type="transmembrane region" description="Helical" evidence="6">
    <location>
        <begin position="498"/>
        <end position="517"/>
    </location>
</feature>
<evidence type="ECO:0000256" key="6">
    <source>
        <dbReference type="SAM" id="Phobius"/>
    </source>
</evidence>
<protein>
    <recommendedName>
        <fullName evidence="9">Amino acid permease/ SLC12A domain-containing protein</fullName>
    </recommendedName>
</protein>
<feature type="transmembrane region" description="Helical" evidence="6">
    <location>
        <begin position="188"/>
        <end position="205"/>
    </location>
</feature>
<feature type="transmembrane region" description="Helical" evidence="6">
    <location>
        <begin position="256"/>
        <end position="275"/>
    </location>
</feature>
<proteinExistence type="predicted"/>
<feature type="transmembrane region" description="Helical" evidence="6">
    <location>
        <begin position="217"/>
        <end position="236"/>
    </location>
</feature>